<feature type="transmembrane region" description="Helical" evidence="4">
    <location>
        <begin position="329"/>
        <end position="349"/>
    </location>
</feature>
<sequence length="420" mass="43222">MHSYHSSSALEKRHPFAQICRMNETIASPPMAAARPSASQLLPLCAAVFLGFSSIGLPLPAIPGFVRGTLGYDALVVSIVLAIQSLATLATRHRSGTLADQRGPRRAVLLGLGLSALSGALYALVALSQASAALGLGLLLFARVVLGLGESLLITGALSWGVGLVGRERAGLVMAWNGIAMYSALALGAPVGAVLFERFGFLGVSLASMAAPLLAFAALPLLRPITPTGGKRLPFHRVAMMIGRPGVALSLSTLGFGSIAAFGTLLFQHRGWPHAERALLAFGVAYVLARLLFGHAPDKLGGRRVALGCLAIELCGQVLLWSATGPWMAITGAALTGFGFSLVFTSLGVEAVRLAPPENRGVAMGGYVAFFDVALGGLIPVIGVLVRSVGYPSAYLAGAVASATALVLTFGMARPPSAPR</sequence>
<dbReference type="SUPFAM" id="SSF103473">
    <property type="entry name" value="MFS general substrate transporter"/>
    <property type="match status" value="1"/>
</dbReference>
<dbReference type="GO" id="GO:0022857">
    <property type="term" value="F:transmembrane transporter activity"/>
    <property type="evidence" value="ECO:0007669"/>
    <property type="project" value="InterPro"/>
</dbReference>
<feature type="transmembrane region" description="Helical" evidence="4">
    <location>
        <begin position="172"/>
        <end position="196"/>
    </location>
</feature>
<evidence type="ECO:0000313" key="7">
    <source>
        <dbReference type="Proteomes" id="UP000011131"/>
    </source>
</evidence>
<dbReference type="InterPro" id="IPR052714">
    <property type="entry name" value="MFS_Exporter"/>
</dbReference>
<dbReference type="PANTHER" id="PTHR23531:SF1">
    <property type="entry name" value="QUINOLENE RESISTANCE PROTEIN NORA"/>
    <property type="match status" value="1"/>
</dbReference>
<reference evidence="6 7" key="1">
    <citation type="journal article" date="2013" name="Genome Announc.">
        <title>Complete genome sequence of Myxococcus stipitatus strain DSM 14675, a fruiting myxobacterium.</title>
        <authorList>
            <person name="Huntley S."/>
            <person name="Kneip S."/>
            <person name="Treuner-Lange A."/>
            <person name="Sogaard-Andersen L."/>
        </authorList>
    </citation>
    <scope>NUCLEOTIDE SEQUENCE [LARGE SCALE GENOMIC DNA]</scope>
    <source>
        <strain evidence="7">DSM 14675 / JCM 12634 / Mx s8</strain>
    </source>
</reference>
<dbReference type="KEGG" id="msd:MYSTI_04021"/>
<keyword evidence="2 4" id="KW-1133">Transmembrane helix</keyword>
<evidence type="ECO:0000259" key="5">
    <source>
        <dbReference type="PROSITE" id="PS50850"/>
    </source>
</evidence>
<dbReference type="Proteomes" id="UP000011131">
    <property type="component" value="Chromosome"/>
</dbReference>
<feature type="transmembrane region" description="Helical" evidence="4">
    <location>
        <begin position="107"/>
        <end position="127"/>
    </location>
</feature>
<dbReference type="NCBIfam" id="NF003477">
    <property type="entry name" value="PRK05122.1"/>
    <property type="match status" value="1"/>
</dbReference>
<dbReference type="InterPro" id="IPR020846">
    <property type="entry name" value="MFS_dom"/>
</dbReference>
<feature type="transmembrane region" description="Helical" evidence="4">
    <location>
        <begin position="246"/>
        <end position="268"/>
    </location>
</feature>
<dbReference type="eggNOG" id="COG2814">
    <property type="taxonomic scope" value="Bacteria"/>
</dbReference>
<feature type="transmembrane region" description="Helical" evidence="4">
    <location>
        <begin position="133"/>
        <end position="160"/>
    </location>
</feature>
<dbReference type="Pfam" id="PF07690">
    <property type="entry name" value="MFS_1"/>
    <property type="match status" value="1"/>
</dbReference>
<dbReference type="AlphaFoldDB" id="L7UCK0"/>
<feature type="transmembrane region" description="Helical" evidence="4">
    <location>
        <begin position="41"/>
        <end position="63"/>
    </location>
</feature>
<feature type="transmembrane region" description="Helical" evidence="4">
    <location>
        <begin position="361"/>
        <end position="382"/>
    </location>
</feature>
<evidence type="ECO:0000256" key="2">
    <source>
        <dbReference type="ARBA" id="ARBA00022989"/>
    </source>
</evidence>
<dbReference type="RefSeq" id="WP_015349582.1">
    <property type="nucleotide sequence ID" value="NC_020126.1"/>
</dbReference>
<dbReference type="EMBL" id="CP004025">
    <property type="protein sequence ID" value="AGC45322.1"/>
    <property type="molecule type" value="Genomic_DNA"/>
</dbReference>
<proteinExistence type="predicted"/>
<evidence type="ECO:0000256" key="4">
    <source>
        <dbReference type="SAM" id="Phobius"/>
    </source>
</evidence>
<organism evidence="6 7">
    <name type="scientific">Myxococcus stipitatus (strain DSM 14675 / JCM 12634 / Mx s8)</name>
    <dbReference type="NCBI Taxonomy" id="1278073"/>
    <lineage>
        <taxon>Bacteria</taxon>
        <taxon>Pseudomonadati</taxon>
        <taxon>Myxococcota</taxon>
        <taxon>Myxococcia</taxon>
        <taxon>Myxococcales</taxon>
        <taxon>Cystobacterineae</taxon>
        <taxon>Myxococcaceae</taxon>
        <taxon>Myxococcus</taxon>
    </lineage>
</organism>
<name>L7UCK0_MYXSD</name>
<feature type="domain" description="Major facilitator superfamily (MFS) profile" evidence="5">
    <location>
        <begin position="204"/>
        <end position="420"/>
    </location>
</feature>
<dbReference type="PANTHER" id="PTHR23531">
    <property type="entry name" value="QUINOLENE RESISTANCE PROTEIN NORA"/>
    <property type="match status" value="1"/>
</dbReference>
<feature type="transmembrane region" description="Helical" evidence="4">
    <location>
        <begin position="202"/>
        <end position="225"/>
    </location>
</feature>
<evidence type="ECO:0000256" key="3">
    <source>
        <dbReference type="ARBA" id="ARBA00023136"/>
    </source>
</evidence>
<dbReference type="NCBIfam" id="NF009048">
    <property type="entry name" value="PRK12382.1"/>
    <property type="match status" value="1"/>
</dbReference>
<dbReference type="HOGENOM" id="CLU_001265_10_3_7"/>
<protein>
    <submittedName>
        <fullName evidence="6">Putative transporter</fullName>
    </submittedName>
</protein>
<feature type="transmembrane region" description="Helical" evidence="4">
    <location>
        <begin position="69"/>
        <end position="87"/>
    </location>
</feature>
<dbReference type="PATRIC" id="fig|1278073.3.peg.4093"/>
<keyword evidence="1 4" id="KW-0812">Transmembrane</keyword>
<dbReference type="Gene3D" id="1.20.1250.20">
    <property type="entry name" value="MFS general substrate transporter like domains"/>
    <property type="match status" value="1"/>
</dbReference>
<accession>L7UCK0</accession>
<dbReference type="InterPro" id="IPR011701">
    <property type="entry name" value="MFS"/>
</dbReference>
<evidence type="ECO:0000313" key="6">
    <source>
        <dbReference type="EMBL" id="AGC45322.1"/>
    </source>
</evidence>
<feature type="transmembrane region" description="Helical" evidence="4">
    <location>
        <begin position="274"/>
        <end position="293"/>
    </location>
</feature>
<keyword evidence="3 4" id="KW-0472">Membrane</keyword>
<feature type="transmembrane region" description="Helical" evidence="4">
    <location>
        <begin position="394"/>
        <end position="413"/>
    </location>
</feature>
<feature type="transmembrane region" description="Helical" evidence="4">
    <location>
        <begin position="305"/>
        <end position="323"/>
    </location>
</feature>
<dbReference type="STRING" id="1278073.MYSTI_04021"/>
<gene>
    <name evidence="6" type="ordered locus">MYSTI_04021</name>
</gene>
<keyword evidence="7" id="KW-1185">Reference proteome</keyword>
<dbReference type="InterPro" id="IPR036259">
    <property type="entry name" value="MFS_trans_sf"/>
</dbReference>
<evidence type="ECO:0000256" key="1">
    <source>
        <dbReference type="ARBA" id="ARBA00022692"/>
    </source>
</evidence>
<dbReference type="PROSITE" id="PS50850">
    <property type="entry name" value="MFS"/>
    <property type="match status" value="1"/>
</dbReference>